<evidence type="ECO:0000256" key="4">
    <source>
        <dbReference type="SAM" id="SignalP"/>
    </source>
</evidence>
<dbReference type="EMBL" id="JAWDJT010000002">
    <property type="protein sequence ID" value="MDU0369223.1"/>
    <property type="molecule type" value="Genomic_DNA"/>
</dbReference>
<evidence type="ECO:0000256" key="2">
    <source>
        <dbReference type="ARBA" id="ARBA00022448"/>
    </source>
</evidence>
<dbReference type="PANTHER" id="PTHR30290">
    <property type="entry name" value="PERIPLASMIC BINDING COMPONENT OF ABC TRANSPORTER"/>
    <property type="match status" value="1"/>
</dbReference>
<feature type="domain" description="Solute-binding protein family 5" evidence="5">
    <location>
        <begin position="75"/>
        <end position="481"/>
    </location>
</feature>
<dbReference type="RefSeq" id="WP_315996742.1">
    <property type="nucleotide sequence ID" value="NZ_JAWDJT010000002.1"/>
</dbReference>
<feature type="signal peptide" evidence="4">
    <location>
        <begin position="1"/>
        <end position="25"/>
    </location>
</feature>
<evidence type="ECO:0000256" key="1">
    <source>
        <dbReference type="ARBA" id="ARBA00005695"/>
    </source>
</evidence>
<keyword evidence="7" id="KW-1185">Reference proteome</keyword>
<dbReference type="CDD" id="cd00995">
    <property type="entry name" value="PBP2_NikA_DppA_OppA_like"/>
    <property type="match status" value="1"/>
</dbReference>
<evidence type="ECO:0000259" key="5">
    <source>
        <dbReference type="Pfam" id="PF00496"/>
    </source>
</evidence>
<name>A0ABU3TCY2_9BACT</name>
<organism evidence="6 7">
    <name type="scientific">Hymenobacter endophyticus</name>
    <dbReference type="NCBI Taxonomy" id="3076335"/>
    <lineage>
        <taxon>Bacteria</taxon>
        <taxon>Pseudomonadati</taxon>
        <taxon>Bacteroidota</taxon>
        <taxon>Cytophagia</taxon>
        <taxon>Cytophagales</taxon>
        <taxon>Hymenobacteraceae</taxon>
        <taxon>Hymenobacter</taxon>
    </lineage>
</organism>
<accession>A0ABU3TCY2</accession>
<dbReference type="Gene3D" id="3.40.190.10">
    <property type="entry name" value="Periplasmic binding protein-like II"/>
    <property type="match status" value="1"/>
</dbReference>
<dbReference type="InterPro" id="IPR000914">
    <property type="entry name" value="SBP_5_dom"/>
</dbReference>
<dbReference type="SUPFAM" id="SSF53850">
    <property type="entry name" value="Periplasmic binding protein-like II"/>
    <property type="match status" value="1"/>
</dbReference>
<evidence type="ECO:0000256" key="3">
    <source>
        <dbReference type="ARBA" id="ARBA00022729"/>
    </source>
</evidence>
<comment type="similarity">
    <text evidence="1">Belongs to the bacterial solute-binding protein 5 family.</text>
</comment>
<comment type="caution">
    <text evidence="6">The sequence shown here is derived from an EMBL/GenBank/DDBJ whole genome shotgun (WGS) entry which is preliminary data.</text>
</comment>
<dbReference type="PIRSF" id="PIRSF002741">
    <property type="entry name" value="MppA"/>
    <property type="match status" value="1"/>
</dbReference>
<protein>
    <submittedName>
        <fullName evidence="6">ABC transporter substrate-binding protein</fullName>
    </submittedName>
</protein>
<dbReference type="Gene3D" id="3.10.105.10">
    <property type="entry name" value="Dipeptide-binding Protein, Domain 3"/>
    <property type="match status" value="1"/>
</dbReference>
<dbReference type="Proteomes" id="UP001250698">
    <property type="component" value="Unassembled WGS sequence"/>
</dbReference>
<feature type="chain" id="PRO_5045607722" evidence="4">
    <location>
        <begin position="26"/>
        <end position="578"/>
    </location>
</feature>
<dbReference type="Pfam" id="PF00496">
    <property type="entry name" value="SBP_bac_5"/>
    <property type="match status" value="1"/>
</dbReference>
<dbReference type="PANTHER" id="PTHR30290:SF9">
    <property type="entry name" value="OLIGOPEPTIDE-BINDING PROTEIN APPA"/>
    <property type="match status" value="1"/>
</dbReference>
<gene>
    <name evidence="6" type="ORF">ROI90_02350</name>
</gene>
<dbReference type="PROSITE" id="PS51257">
    <property type="entry name" value="PROKAR_LIPOPROTEIN"/>
    <property type="match status" value="1"/>
</dbReference>
<proteinExistence type="inferred from homology"/>
<evidence type="ECO:0000313" key="7">
    <source>
        <dbReference type="Proteomes" id="UP001250698"/>
    </source>
</evidence>
<dbReference type="InterPro" id="IPR030678">
    <property type="entry name" value="Peptide/Ni-bd"/>
</dbReference>
<reference evidence="6 7" key="1">
    <citation type="submission" date="2023-10" db="EMBL/GenBank/DDBJ databases">
        <title>Hymenobacter endophyticus sp. nov., an isolate from the leaf tissues of wheat.</title>
        <authorList>
            <person name="Dai Y."/>
        </authorList>
    </citation>
    <scope>NUCLEOTIDE SEQUENCE [LARGE SCALE GENOMIC DNA]</scope>
    <source>
        <strain evidence="6 7">ZK17L-C2</strain>
    </source>
</reference>
<evidence type="ECO:0000313" key="6">
    <source>
        <dbReference type="EMBL" id="MDU0369223.1"/>
    </source>
</evidence>
<sequence>MQQLFARVYLVVLAGVLLTACTSPASSPNSGTVRIRWARDPENLDPLIVSNASAYEVANLTHCSLLMGRESVHDFVPWLAEEFPTVQRPNDSLLLVTYRIRPEATWDNGSPVLAHDVALTLKVMNCPGLPIEKDQAVYGFIRDIQLDSADARRFTLVCQGQSPEHIRTSGDFSILPEYILDPKKQLRAVPLPAMLRAPILPAVQALAQRYQALQVARHPENVPGCGPYTVTAWQSNRYLTLSRKKRWWADALAPAPAQLQAYPTKLVYQVIPDAATATLALRRGDVDVFALMPAAEFARLQQSAEDQKRLNFYTADSYEFATASFNVQQPMFRDAATRRALGLLFDVPALIKATQQGGALPSAGLISPRIKPYYNDSLPLPTFAPKQAVTLLQQAGWQRGATGQWTRPSKTGAAELLRFGISYRAGEPTFETIALQFRAAAEKIGIVVELRPTEQSVLSRQLREGTAEMSIRNFSGNPFSYDFTSLLHSRGIGADNTTRFSTPLTDRLIEQITSTEDATRKTRLLRKFQRVMAQEVPFKVLYFLQYRIAAARSIGQVPVSGLKPGYEAARIRPVQTAQ</sequence>
<keyword evidence="2" id="KW-0813">Transport</keyword>
<keyword evidence="3 4" id="KW-0732">Signal</keyword>
<dbReference type="InterPro" id="IPR039424">
    <property type="entry name" value="SBP_5"/>
</dbReference>